<evidence type="ECO:0000256" key="2">
    <source>
        <dbReference type="SAM" id="MobiDB-lite"/>
    </source>
</evidence>
<evidence type="ECO:0000256" key="1">
    <source>
        <dbReference type="ARBA" id="ARBA00023002"/>
    </source>
</evidence>
<dbReference type="InterPro" id="IPR036291">
    <property type="entry name" value="NAD(P)-bd_dom_sf"/>
</dbReference>
<protein>
    <submittedName>
        <fullName evidence="5">NADP-dependent malic enzyme</fullName>
    </submittedName>
</protein>
<feature type="domain" description="Malic enzyme N-terminal" evidence="4">
    <location>
        <begin position="3"/>
        <end position="125"/>
    </location>
</feature>
<accession>A0A3A9ZV57</accession>
<feature type="region of interest" description="Disordered" evidence="2">
    <location>
        <begin position="1"/>
        <end position="31"/>
    </location>
</feature>
<feature type="region of interest" description="Disordered" evidence="2">
    <location>
        <begin position="360"/>
        <end position="388"/>
    </location>
</feature>
<dbReference type="Pfam" id="PF00390">
    <property type="entry name" value="malic"/>
    <property type="match status" value="1"/>
</dbReference>
<dbReference type="GO" id="GO:0004470">
    <property type="term" value="F:malic enzyme activity"/>
    <property type="evidence" value="ECO:0007669"/>
    <property type="project" value="InterPro"/>
</dbReference>
<dbReference type="SUPFAM" id="SSF51735">
    <property type="entry name" value="NAD(P)-binding Rossmann-fold domains"/>
    <property type="match status" value="1"/>
</dbReference>
<evidence type="ECO:0000313" key="5">
    <source>
        <dbReference type="EMBL" id="RKN52182.1"/>
    </source>
</evidence>
<gene>
    <name evidence="5" type="ORF">D7193_26905</name>
</gene>
<dbReference type="GO" id="GO:0051287">
    <property type="term" value="F:NAD binding"/>
    <property type="evidence" value="ECO:0007669"/>
    <property type="project" value="InterPro"/>
</dbReference>
<dbReference type="SUPFAM" id="SSF53223">
    <property type="entry name" value="Aminoacid dehydrogenase-like, N-terminal domain"/>
    <property type="match status" value="1"/>
</dbReference>
<reference evidence="5 6" key="1">
    <citation type="journal article" date="2015" name="Int. J. Syst. Evol. Microbiol.">
        <title>Micromonospora costi sp. nov., isolated from a leaf of Costus speciosus.</title>
        <authorList>
            <person name="Thawai C."/>
        </authorList>
    </citation>
    <scope>NUCLEOTIDE SEQUENCE [LARGE SCALE GENOMIC DNA]</scope>
    <source>
        <strain evidence="5 6">CS1-12</strain>
    </source>
</reference>
<evidence type="ECO:0000259" key="3">
    <source>
        <dbReference type="SMART" id="SM00919"/>
    </source>
</evidence>
<evidence type="ECO:0000259" key="4">
    <source>
        <dbReference type="SMART" id="SM01274"/>
    </source>
</evidence>
<comment type="caution">
    <text evidence="5">The sequence shown here is derived from an EMBL/GenBank/DDBJ whole genome shotgun (WGS) entry which is preliminary data.</text>
</comment>
<keyword evidence="1" id="KW-0560">Oxidoreductase</keyword>
<dbReference type="InterPro" id="IPR051674">
    <property type="entry name" value="Malate_Decarboxylase"/>
</dbReference>
<organism evidence="5 6">
    <name type="scientific">Micromonospora costi</name>
    <dbReference type="NCBI Taxonomy" id="1530042"/>
    <lineage>
        <taxon>Bacteria</taxon>
        <taxon>Bacillati</taxon>
        <taxon>Actinomycetota</taxon>
        <taxon>Actinomycetes</taxon>
        <taxon>Micromonosporales</taxon>
        <taxon>Micromonosporaceae</taxon>
        <taxon>Micromonospora</taxon>
    </lineage>
</organism>
<dbReference type="PANTHER" id="PTHR43237:SF4">
    <property type="entry name" value="NADP-DEPENDENT MALIC ENZYME"/>
    <property type="match status" value="1"/>
</dbReference>
<dbReference type="InterPro" id="IPR037062">
    <property type="entry name" value="Malic_N_dom_sf"/>
</dbReference>
<dbReference type="Gene3D" id="3.40.50.720">
    <property type="entry name" value="NAD(P)-binding Rossmann-like Domain"/>
    <property type="match status" value="1"/>
</dbReference>
<dbReference type="EMBL" id="RBAN01000005">
    <property type="protein sequence ID" value="RKN52182.1"/>
    <property type="molecule type" value="Genomic_DNA"/>
</dbReference>
<dbReference type="InterPro" id="IPR012301">
    <property type="entry name" value="Malic_N_dom"/>
</dbReference>
<dbReference type="Gene3D" id="3.40.50.10380">
    <property type="entry name" value="Malic enzyme, N-terminal domain"/>
    <property type="match status" value="1"/>
</dbReference>
<dbReference type="GO" id="GO:0016616">
    <property type="term" value="F:oxidoreductase activity, acting on the CH-OH group of donors, NAD or NADP as acceptor"/>
    <property type="evidence" value="ECO:0007669"/>
    <property type="project" value="InterPro"/>
</dbReference>
<dbReference type="InterPro" id="IPR046346">
    <property type="entry name" value="Aminoacid_DH-like_N_sf"/>
</dbReference>
<feature type="domain" description="Malic enzyme NAD-binding" evidence="3">
    <location>
        <begin position="137"/>
        <end position="358"/>
    </location>
</feature>
<sequence length="388" mass="40014">MSQMNADSEQRSRTSRWQTPGEGVRAEPSAHDVTGLRRYRVAVVTDGTAVPGRGEGGVAAALRVVDGKAVLLTRLAAIEAVPVFVTPTGTDEFVATVRALASSFDGIDLEAIAAPACFEAERRLQETVDIPVFHDDQHGTAIVVLAALRNALRVVGKRMESARLVVIGAGPAGTATVRLLVAAGAADVVVVVRGVVLHRDDMPSLPPHQARLAERTNPRGVRGGLAEALAGADAALGFTPALTRGLVASMGEGPVVLALAGPEPEIQPHLISDIAAVVATSHAGYPNQVSTALAFPGVFRGALDARAPRVTMSMRLAASDVLAGLLPREALSATRLLPELGDDRVVPTVAGAVAAVAAERWRSRRPGPGGVPEQGADRSVSAQKGVGP</sequence>
<dbReference type="SMART" id="SM01274">
    <property type="entry name" value="malic"/>
    <property type="match status" value="1"/>
</dbReference>
<name>A0A3A9ZV57_9ACTN</name>
<dbReference type="InterPro" id="IPR012302">
    <property type="entry name" value="Malic_NAD-bd"/>
</dbReference>
<dbReference type="Proteomes" id="UP000279968">
    <property type="component" value="Unassembled WGS sequence"/>
</dbReference>
<keyword evidence="6" id="KW-1185">Reference proteome</keyword>
<dbReference type="Pfam" id="PF03949">
    <property type="entry name" value="Malic_M"/>
    <property type="match status" value="1"/>
</dbReference>
<dbReference type="SMART" id="SM00919">
    <property type="entry name" value="Malic_M"/>
    <property type="match status" value="1"/>
</dbReference>
<dbReference type="PANTHER" id="PTHR43237">
    <property type="entry name" value="NADP-DEPENDENT MALIC ENZYME"/>
    <property type="match status" value="1"/>
</dbReference>
<proteinExistence type="predicted"/>
<evidence type="ECO:0000313" key="6">
    <source>
        <dbReference type="Proteomes" id="UP000279968"/>
    </source>
</evidence>
<dbReference type="RefSeq" id="WP_120782412.1">
    <property type="nucleotide sequence ID" value="NZ_JBHLUP010000005.1"/>
</dbReference>
<dbReference type="AlphaFoldDB" id="A0A3A9ZV57"/>